<organism evidence="4 5">
    <name type="scientific">Lepidopterella palustris CBS 459.81</name>
    <dbReference type="NCBI Taxonomy" id="1314670"/>
    <lineage>
        <taxon>Eukaryota</taxon>
        <taxon>Fungi</taxon>
        <taxon>Dikarya</taxon>
        <taxon>Ascomycota</taxon>
        <taxon>Pezizomycotina</taxon>
        <taxon>Dothideomycetes</taxon>
        <taxon>Pleosporomycetidae</taxon>
        <taxon>Mytilinidiales</taxon>
        <taxon>Argynnaceae</taxon>
        <taxon>Lepidopterella</taxon>
    </lineage>
</organism>
<evidence type="ECO:0000313" key="5">
    <source>
        <dbReference type="Proteomes" id="UP000250266"/>
    </source>
</evidence>
<dbReference type="AlphaFoldDB" id="A0A8E2EKD6"/>
<evidence type="ECO:0000259" key="3">
    <source>
        <dbReference type="Pfam" id="PF10342"/>
    </source>
</evidence>
<dbReference type="EMBL" id="KV744824">
    <property type="protein sequence ID" value="OCK85108.1"/>
    <property type="molecule type" value="Genomic_DNA"/>
</dbReference>
<dbReference type="Pfam" id="PF10342">
    <property type="entry name" value="Kre9_KNH"/>
    <property type="match status" value="1"/>
</dbReference>
<dbReference type="InterPro" id="IPR052982">
    <property type="entry name" value="SRP1/TIP1-like"/>
</dbReference>
<dbReference type="InterPro" id="IPR018466">
    <property type="entry name" value="Kre9/Knh1-like_N"/>
</dbReference>
<sequence>MRFFASALFAASALVSMVVAQSATLKFTDFPSSVVAGNSYTLKWDTTDNTTPITITLRKGPSGTLSTIKDLTTTASGGSYVWTVDKGLGDGTDYALMITQGSQVNYAGPIALTGGSASSAVASSSASATASSSVSVSSMSSMPSTASITMTSSIVTIKSNATVSTASLSATSKATSVASSTGTQTAAQGAPSSTGAASLLASSPLALIFGVVGAMAYLN</sequence>
<evidence type="ECO:0000313" key="4">
    <source>
        <dbReference type="EMBL" id="OCK85108.1"/>
    </source>
</evidence>
<feature type="chain" id="PRO_5034721699" description="Yeast cell wall synthesis Kre9/Knh1-like N-terminal domain-containing protein" evidence="2">
    <location>
        <begin position="21"/>
        <end position="219"/>
    </location>
</feature>
<dbReference type="Proteomes" id="UP000250266">
    <property type="component" value="Unassembled WGS sequence"/>
</dbReference>
<gene>
    <name evidence="4" type="ORF">K432DRAFT_377949</name>
</gene>
<accession>A0A8E2EKD6</accession>
<proteinExistence type="predicted"/>
<dbReference type="PANTHER" id="PTHR40633">
    <property type="entry name" value="MATRIX PROTEIN, PUTATIVE (AFU_ORTHOLOGUE AFUA_8G05410)-RELATED"/>
    <property type="match status" value="1"/>
</dbReference>
<keyword evidence="1 2" id="KW-0732">Signal</keyword>
<dbReference type="OrthoDB" id="5589325at2759"/>
<evidence type="ECO:0000256" key="1">
    <source>
        <dbReference type="ARBA" id="ARBA00022729"/>
    </source>
</evidence>
<evidence type="ECO:0000256" key="2">
    <source>
        <dbReference type="SAM" id="SignalP"/>
    </source>
</evidence>
<dbReference type="PANTHER" id="PTHR40633:SF1">
    <property type="entry name" value="GPI ANCHORED SERINE-THREONINE RICH PROTEIN (AFU_ORTHOLOGUE AFUA_1G03630)"/>
    <property type="match status" value="1"/>
</dbReference>
<reference evidence="4 5" key="1">
    <citation type="journal article" date="2016" name="Nat. Commun.">
        <title>Ectomycorrhizal ecology is imprinted in the genome of the dominant symbiotic fungus Cenococcum geophilum.</title>
        <authorList>
            <consortium name="DOE Joint Genome Institute"/>
            <person name="Peter M."/>
            <person name="Kohler A."/>
            <person name="Ohm R.A."/>
            <person name="Kuo A."/>
            <person name="Krutzmann J."/>
            <person name="Morin E."/>
            <person name="Arend M."/>
            <person name="Barry K.W."/>
            <person name="Binder M."/>
            <person name="Choi C."/>
            <person name="Clum A."/>
            <person name="Copeland A."/>
            <person name="Grisel N."/>
            <person name="Haridas S."/>
            <person name="Kipfer T."/>
            <person name="LaButti K."/>
            <person name="Lindquist E."/>
            <person name="Lipzen A."/>
            <person name="Maire R."/>
            <person name="Meier B."/>
            <person name="Mihaltcheva S."/>
            <person name="Molinier V."/>
            <person name="Murat C."/>
            <person name="Poggeler S."/>
            <person name="Quandt C.A."/>
            <person name="Sperisen C."/>
            <person name="Tritt A."/>
            <person name="Tisserant E."/>
            <person name="Crous P.W."/>
            <person name="Henrissat B."/>
            <person name="Nehls U."/>
            <person name="Egli S."/>
            <person name="Spatafora J.W."/>
            <person name="Grigoriev I.V."/>
            <person name="Martin F.M."/>
        </authorList>
    </citation>
    <scope>NUCLEOTIDE SEQUENCE [LARGE SCALE GENOMIC DNA]</scope>
    <source>
        <strain evidence="4 5">CBS 459.81</strain>
    </source>
</reference>
<protein>
    <recommendedName>
        <fullName evidence="3">Yeast cell wall synthesis Kre9/Knh1-like N-terminal domain-containing protein</fullName>
    </recommendedName>
</protein>
<name>A0A8E2EKD6_9PEZI</name>
<keyword evidence="5" id="KW-1185">Reference proteome</keyword>
<feature type="signal peptide" evidence="2">
    <location>
        <begin position="1"/>
        <end position="20"/>
    </location>
</feature>
<feature type="domain" description="Yeast cell wall synthesis Kre9/Knh1-like N-terminal" evidence="3">
    <location>
        <begin position="33"/>
        <end position="106"/>
    </location>
</feature>